<dbReference type="Gene3D" id="3.40.50.300">
    <property type="entry name" value="P-loop containing nucleotide triphosphate hydrolases"/>
    <property type="match status" value="1"/>
</dbReference>
<dbReference type="Gene3D" id="3.40.50.10810">
    <property type="entry name" value="Tandem AAA-ATPase domain"/>
    <property type="match status" value="1"/>
</dbReference>
<evidence type="ECO:0000256" key="2">
    <source>
        <dbReference type="ARBA" id="ARBA00022801"/>
    </source>
</evidence>
<dbReference type="EMBL" id="VHLL01000002">
    <property type="protein sequence ID" value="MCT8336601.1"/>
    <property type="molecule type" value="Genomic_DNA"/>
</dbReference>
<name>A0A9E4ZLS9_9EURY</name>
<reference evidence="8" key="1">
    <citation type="submission" date="2019-06" db="EMBL/GenBank/DDBJ databases">
        <title>Methanoculleus strain from Tamsui River, Taipei, Taiwan.</title>
        <authorList>
            <person name="You Y.-T."/>
            <person name="Chen S.-C."/>
            <person name="Lai S.-J."/>
            <person name="Lee Y.-C."/>
            <person name="Lai M.-C."/>
        </authorList>
    </citation>
    <scope>NUCLEOTIDE SEQUENCE</scope>
    <source>
        <strain evidence="8">Afa-1</strain>
    </source>
</reference>
<evidence type="ECO:0000256" key="3">
    <source>
        <dbReference type="ARBA" id="ARBA00022806"/>
    </source>
</evidence>
<dbReference type="PROSITE" id="PS51192">
    <property type="entry name" value="HELICASE_ATP_BIND_1"/>
    <property type="match status" value="1"/>
</dbReference>
<evidence type="ECO:0000256" key="5">
    <source>
        <dbReference type="SAM" id="Coils"/>
    </source>
</evidence>
<evidence type="ECO:0000259" key="7">
    <source>
        <dbReference type="PROSITE" id="PS51194"/>
    </source>
</evidence>
<dbReference type="SUPFAM" id="SSF52540">
    <property type="entry name" value="P-loop containing nucleoside triphosphate hydrolases"/>
    <property type="match status" value="2"/>
</dbReference>
<evidence type="ECO:0000313" key="9">
    <source>
        <dbReference type="Proteomes" id="UP001065682"/>
    </source>
</evidence>
<dbReference type="InterPro" id="IPR027417">
    <property type="entry name" value="P-loop_NTPase"/>
</dbReference>
<keyword evidence="5" id="KW-0175">Coiled coil</keyword>
<sequence length="967" mass="109451">MGYRSGDIVSLRRRLWRVDLVDGDILCATCIDSDSAEQHRFFTPFERIERGRIHPPNPEIIGDVATNRLLVQAFRYSMVHGTAPLMSLRKSAVIPTEYQLAPVIMALNQGERVRMLIADDVGLGKTIEAGLIVSELKSRNLASRILIICPQNLREQWKDALRFFFQIDAKIFSSVHLRGLERGIPPGANPWDCYPCIITSIDYIKSERVRPFAISAGWDLVIIDEAHLAAKPHQSSEKESTGMLRHTLAKEVAKKTKHLLLLTATPHNGYTDTFASLLTMLDCGIVTGPPHEPVINRALAKDHVCQRRRKDVVDWFRSHAAEDNPFPARDQKEVAVDLAFPEEHTIINELSNYGTGLLDLAERDDRIEVRTMARWVVLHLHRRGLSSPRALQISLENRLKRIEEKIREEDERQEQAISEGHAKAVALDEEGDNDLSDEEASERLDQVVYGSLTALEAEAERLRDLMKMARDVTPAKDSKLRELTRRNGYLDLAMRGQYGPRKVLIFTRYKDTLDYLAREIPKKLKSIDPAHVFAVYGDLNEKNRHEVMEAFIKAEYGVLVATDCISEGVNLQHMANQVIHYELPWNPNRLEQRNGRLDRYGQPEPEVHIRTLVMRDTLDAKILRVLYEKAQQIREDYGFSPPFFGDDADVISLIGEMGLDVGLPPAQRTLFDSYQDRPGSGQRVDPFSEETIEKIKRESFYGQTGVDLEDVRARMALSEQVIGTEKDFERFVRNGLVRFGCEITENHDRNQTLRILLSNDLVVPGLPDVIEKATFEKRIALQEAGIEQLNTGHPVVRRLIELVKRDVFSPETKMYGRVCVVATPNVAHVTALYHFLVRYSIGGARPSLVEEIVPVACDLVTGSFPGEEEAAGLDRVEMVPLPPGREASVKKHLVRALAEDTWSSIFAERIEARRQELVAEREALREQLATVYPDPGWLSGAAEISVASHDLISLRLLEPVPTAEVRR</sequence>
<proteinExistence type="predicted"/>
<dbReference type="Pfam" id="PF00271">
    <property type="entry name" value="Helicase_C"/>
    <property type="match status" value="1"/>
</dbReference>
<keyword evidence="9" id="KW-1185">Reference proteome</keyword>
<dbReference type="InterPro" id="IPR038718">
    <property type="entry name" value="SNF2-like_sf"/>
</dbReference>
<dbReference type="InterPro" id="IPR000330">
    <property type="entry name" value="SNF2_N"/>
</dbReference>
<dbReference type="InterPro" id="IPR049730">
    <property type="entry name" value="SNF2/RAD54-like_C"/>
</dbReference>
<dbReference type="SMART" id="SM00487">
    <property type="entry name" value="DEXDc"/>
    <property type="match status" value="1"/>
</dbReference>
<dbReference type="GO" id="GO:0016787">
    <property type="term" value="F:hydrolase activity"/>
    <property type="evidence" value="ECO:0007669"/>
    <property type="project" value="UniProtKB-KW"/>
</dbReference>
<comment type="caution">
    <text evidence="8">The sequence shown here is derived from an EMBL/GenBank/DDBJ whole genome shotgun (WGS) entry which is preliminary data.</text>
</comment>
<dbReference type="PROSITE" id="PS51194">
    <property type="entry name" value="HELICASE_CTER"/>
    <property type="match status" value="1"/>
</dbReference>
<feature type="coiled-coil region" evidence="5">
    <location>
        <begin position="392"/>
        <end position="419"/>
    </location>
</feature>
<dbReference type="GO" id="GO:0005524">
    <property type="term" value="F:ATP binding"/>
    <property type="evidence" value="ECO:0007669"/>
    <property type="project" value="UniProtKB-KW"/>
</dbReference>
<evidence type="ECO:0000313" key="8">
    <source>
        <dbReference type="EMBL" id="MCT8336601.1"/>
    </source>
</evidence>
<dbReference type="PANTHER" id="PTHR45766">
    <property type="entry name" value="DNA ANNEALING HELICASE AND ENDONUCLEASE ZRANB3 FAMILY MEMBER"/>
    <property type="match status" value="1"/>
</dbReference>
<dbReference type="Proteomes" id="UP001065682">
    <property type="component" value="Unassembled WGS sequence"/>
</dbReference>
<feature type="domain" description="Helicase ATP-binding" evidence="6">
    <location>
        <begin position="106"/>
        <end position="284"/>
    </location>
</feature>
<dbReference type="AlphaFoldDB" id="A0A9E4ZLS9"/>
<protein>
    <submittedName>
        <fullName evidence="8">Helicase</fullName>
    </submittedName>
</protein>
<dbReference type="CDD" id="cd18011">
    <property type="entry name" value="DEXDc_RapA"/>
    <property type="match status" value="1"/>
</dbReference>
<dbReference type="InterPro" id="IPR014001">
    <property type="entry name" value="Helicase_ATP-bd"/>
</dbReference>
<evidence type="ECO:0000256" key="1">
    <source>
        <dbReference type="ARBA" id="ARBA00022741"/>
    </source>
</evidence>
<dbReference type="PANTHER" id="PTHR45766:SF6">
    <property type="entry name" value="SWI_SNF-RELATED MATRIX-ASSOCIATED ACTIN-DEPENDENT REGULATOR OF CHROMATIN SUBFAMILY A-LIKE PROTEIN 1"/>
    <property type="match status" value="1"/>
</dbReference>
<gene>
    <name evidence="8" type="ORF">FKB36_03590</name>
</gene>
<evidence type="ECO:0000259" key="6">
    <source>
        <dbReference type="PROSITE" id="PS51192"/>
    </source>
</evidence>
<keyword evidence="4" id="KW-0067">ATP-binding</keyword>
<keyword evidence="3 8" id="KW-0347">Helicase</keyword>
<evidence type="ECO:0000256" key="4">
    <source>
        <dbReference type="ARBA" id="ARBA00022840"/>
    </source>
</evidence>
<dbReference type="InterPro" id="IPR001650">
    <property type="entry name" value="Helicase_C-like"/>
</dbReference>
<dbReference type="GO" id="GO:0004386">
    <property type="term" value="F:helicase activity"/>
    <property type="evidence" value="ECO:0007669"/>
    <property type="project" value="UniProtKB-KW"/>
</dbReference>
<dbReference type="CDD" id="cd18793">
    <property type="entry name" value="SF2_C_SNF"/>
    <property type="match status" value="1"/>
</dbReference>
<dbReference type="GO" id="GO:0140097">
    <property type="term" value="F:catalytic activity, acting on DNA"/>
    <property type="evidence" value="ECO:0007669"/>
    <property type="project" value="UniProtKB-ARBA"/>
</dbReference>
<keyword evidence="1" id="KW-0547">Nucleotide-binding</keyword>
<dbReference type="SMART" id="SM00490">
    <property type="entry name" value="HELICc"/>
    <property type="match status" value="1"/>
</dbReference>
<organism evidence="8 9">
    <name type="scientific">Methanoculleus formosensis</name>
    <dbReference type="NCBI Taxonomy" id="2590886"/>
    <lineage>
        <taxon>Archaea</taxon>
        <taxon>Methanobacteriati</taxon>
        <taxon>Methanobacteriota</taxon>
        <taxon>Stenosarchaea group</taxon>
        <taxon>Methanomicrobia</taxon>
        <taxon>Methanomicrobiales</taxon>
        <taxon>Methanomicrobiaceae</taxon>
        <taxon>Methanoculleus</taxon>
    </lineage>
</organism>
<dbReference type="InterPro" id="IPR057342">
    <property type="entry name" value="DEXDc_RapA"/>
</dbReference>
<feature type="domain" description="Helicase C-terminal" evidence="7">
    <location>
        <begin position="475"/>
        <end position="651"/>
    </location>
</feature>
<keyword evidence="2" id="KW-0378">Hydrolase</keyword>
<dbReference type="Pfam" id="PF00176">
    <property type="entry name" value="SNF2-rel_dom"/>
    <property type="match status" value="1"/>
</dbReference>
<accession>A0A9E4ZLS9</accession>